<gene>
    <name evidence="2" type="ORF">H8E41_07140</name>
</gene>
<dbReference type="Proteomes" id="UP000614424">
    <property type="component" value="Unassembled WGS sequence"/>
</dbReference>
<dbReference type="AlphaFoldDB" id="A0A8J6NDW3"/>
<protein>
    <recommendedName>
        <fullName evidence="1">GHMP kinase C-terminal domain-containing protein</fullName>
    </recommendedName>
</protein>
<feature type="domain" description="GHMP kinase C-terminal" evidence="1">
    <location>
        <begin position="60"/>
        <end position="116"/>
    </location>
</feature>
<accession>A0A8J6NDW3</accession>
<dbReference type="SUPFAM" id="SSF55060">
    <property type="entry name" value="GHMP Kinase, C-terminal domain"/>
    <property type="match status" value="1"/>
</dbReference>
<comment type="caution">
    <text evidence="2">The sequence shown here is derived from an EMBL/GenBank/DDBJ whole genome shotgun (WGS) entry which is preliminary data.</text>
</comment>
<reference evidence="2 3" key="1">
    <citation type="submission" date="2020-08" db="EMBL/GenBank/DDBJ databases">
        <title>Bridging the membrane lipid divide: bacteria of the FCB group superphylum have the potential to synthesize archaeal ether lipids.</title>
        <authorList>
            <person name="Villanueva L."/>
            <person name="Von Meijenfeldt F.A.B."/>
            <person name="Westbye A.B."/>
            <person name="Yadav S."/>
            <person name="Hopmans E.C."/>
            <person name="Dutilh B.E."/>
            <person name="Sinninghe Damste J.S."/>
        </authorList>
    </citation>
    <scope>NUCLEOTIDE SEQUENCE [LARGE SCALE GENOMIC DNA]</scope>
    <source>
        <strain evidence="2">NIOZ-UU47</strain>
    </source>
</reference>
<evidence type="ECO:0000259" key="1">
    <source>
        <dbReference type="Pfam" id="PF08544"/>
    </source>
</evidence>
<dbReference type="Gene3D" id="3.30.70.890">
    <property type="entry name" value="GHMP kinase, C-terminal domain"/>
    <property type="match status" value="1"/>
</dbReference>
<evidence type="ECO:0000313" key="3">
    <source>
        <dbReference type="Proteomes" id="UP000614424"/>
    </source>
</evidence>
<dbReference type="Pfam" id="PF08544">
    <property type="entry name" value="GHMP_kinases_C"/>
    <property type="match status" value="1"/>
</dbReference>
<organism evidence="2 3">
    <name type="scientific">Candidatus Desulfobia pelagia</name>
    <dbReference type="NCBI Taxonomy" id="2841692"/>
    <lineage>
        <taxon>Bacteria</taxon>
        <taxon>Pseudomonadati</taxon>
        <taxon>Thermodesulfobacteriota</taxon>
        <taxon>Desulfobulbia</taxon>
        <taxon>Desulfobulbales</taxon>
        <taxon>Desulfobulbaceae</taxon>
        <taxon>Candidatus Desulfobia</taxon>
    </lineage>
</organism>
<evidence type="ECO:0000313" key="2">
    <source>
        <dbReference type="EMBL" id="MBC8317665.1"/>
    </source>
</evidence>
<dbReference type="InterPro" id="IPR036554">
    <property type="entry name" value="GHMP_kinase_C_sf"/>
</dbReference>
<dbReference type="InterPro" id="IPR013750">
    <property type="entry name" value="GHMP_kinase_C_dom"/>
</dbReference>
<proteinExistence type="predicted"/>
<feature type="non-terminal residue" evidence="2">
    <location>
        <position position="1"/>
    </location>
</feature>
<sequence length="131" mass="14564">YHNFALTSAVNPDTLTRFTEVFDAPFEKRGALLTSALDMLLDGQSKMNGFSRHFWPATLYNDLEKVTSSRYPEISEMKERLLQAGACGALMSGSGPTVFAVFDNELHAVDCQESLNPDYPGNVFLVKPIRN</sequence>
<name>A0A8J6NDW3_9BACT</name>
<dbReference type="EMBL" id="JACNJZ010000096">
    <property type="protein sequence ID" value="MBC8317665.1"/>
    <property type="molecule type" value="Genomic_DNA"/>
</dbReference>